<sequence>MANGRIAKEFQLSGDDIVIPASGVPEGVGVVVPTRTLLDGAYEPAKLAFGRAVQAYADKLAIESANQEASERAPGANSTEITESAVIRAQEALDKKVALQVRKRSPLEPYALAGSPIFAGATGVMGSFLHSLVQVIAFSILAVIAIACILHLAVRRMR</sequence>
<protein>
    <submittedName>
        <fullName evidence="2">Uncharacterized protein</fullName>
    </submittedName>
</protein>
<gene>
    <name evidence="2" type="ORF">GCM10007977_051840</name>
</gene>
<feature type="transmembrane region" description="Helical" evidence="1">
    <location>
        <begin position="110"/>
        <end position="129"/>
    </location>
</feature>
<comment type="caution">
    <text evidence="2">The sequence shown here is derived from an EMBL/GenBank/DDBJ whole genome shotgun (WGS) entry which is preliminary data.</text>
</comment>
<accession>A0A917TY44</accession>
<proteinExistence type="predicted"/>
<name>A0A917TY44_9ACTN</name>
<keyword evidence="1" id="KW-0812">Transmembrane</keyword>
<reference evidence="2" key="1">
    <citation type="journal article" date="2014" name="Int. J. Syst. Evol. Microbiol.">
        <title>Complete genome sequence of Corynebacterium casei LMG S-19264T (=DSM 44701T), isolated from a smear-ripened cheese.</title>
        <authorList>
            <consortium name="US DOE Joint Genome Institute (JGI-PGF)"/>
            <person name="Walter F."/>
            <person name="Albersmeier A."/>
            <person name="Kalinowski J."/>
            <person name="Ruckert C."/>
        </authorList>
    </citation>
    <scope>NUCLEOTIDE SEQUENCE</scope>
    <source>
        <strain evidence="2">JCM 19831</strain>
    </source>
</reference>
<evidence type="ECO:0000313" key="2">
    <source>
        <dbReference type="EMBL" id="GGM43886.1"/>
    </source>
</evidence>
<organism evidence="2 3">
    <name type="scientific">Dactylosporangium sucinum</name>
    <dbReference type="NCBI Taxonomy" id="1424081"/>
    <lineage>
        <taxon>Bacteria</taxon>
        <taxon>Bacillati</taxon>
        <taxon>Actinomycetota</taxon>
        <taxon>Actinomycetes</taxon>
        <taxon>Micromonosporales</taxon>
        <taxon>Micromonosporaceae</taxon>
        <taxon>Dactylosporangium</taxon>
    </lineage>
</organism>
<dbReference type="Proteomes" id="UP000642070">
    <property type="component" value="Unassembled WGS sequence"/>
</dbReference>
<evidence type="ECO:0000313" key="3">
    <source>
        <dbReference type="Proteomes" id="UP000642070"/>
    </source>
</evidence>
<feature type="transmembrane region" description="Helical" evidence="1">
    <location>
        <begin position="135"/>
        <end position="154"/>
    </location>
</feature>
<keyword evidence="1" id="KW-1133">Transmembrane helix</keyword>
<dbReference type="EMBL" id="BMPI01000026">
    <property type="protein sequence ID" value="GGM43886.1"/>
    <property type="molecule type" value="Genomic_DNA"/>
</dbReference>
<evidence type="ECO:0000256" key="1">
    <source>
        <dbReference type="SAM" id="Phobius"/>
    </source>
</evidence>
<dbReference type="AlphaFoldDB" id="A0A917TY44"/>
<keyword evidence="3" id="KW-1185">Reference proteome</keyword>
<reference evidence="2" key="2">
    <citation type="submission" date="2020-09" db="EMBL/GenBank/DDBJ databases">
        <authorList>
            <person name="Sun Q."/>
            <person name="Ohkuma M."/>
        </authorList>
    </citation>
    <scope>NUCLEOTIDE SEQUENCE</scope>
    <source>
        <strain evidence="2">JCM 19831</strain>
    </source>
</reference>
<keyword evidence="1" id="KW-0472">Membrane</keyword>